<proteinExistence type="predicted"/>
<sequence>MKYGIWWIVEKGNGIYHAVQAKKSFGPSSGLSFAKLYMNVYISTVGSATPRINRGWPPIIECIIPHNAVEARV</sequence>
<dbReference type="Gramene" id="PGSC0003DMT400046119">
    <property type="protein sequence ID" value="PGSC0003DMT400046119"/>
    <property type="gene ID" value="PGSC0003DMG401017902"/>
</dbReference>
<name>M1BIP0_SOLTU</name>
<dbReference type="InParanoid" id="M1BIP0"/>
<keyword evidence="2" id="KW-1185">Reference proteome</keyword>
<evidence type="ECO:0000313" key="2">
    <source>
        <dbReference type="Proteomes" id="UP000011115"/>
    </source>
</evidence>
<protein>
    <submittedName>
        <fullName evidence="1">Boron transporter</fullName>
    </submittedName>
</protein>
<evidence type="ECO:0000313" key="1">
    <source>
        <dbReference type="EnsemblPlants" id="PGSC0003DMT400046119"/>
    </source>
</evidence>
<accession>M1BIP0</accession>
<dbReference type="AlphaFoldDB" id="M1BIP0"/>
<dbReference type="EnsemblPlants" id="PGSC0003DMT400046119">
    <property type="protein sequence ID" value="PGSC0003DMT400046119"/>
    <property type="gene ID" value="PGSC0003DMG401017902"/>
</dbReference>
<reference evidence="2" key="1">
    <citation type="journal article" date="2011" name="Nature">
        <title>Genome sequence and analysis of the tuber crop potato.</title>
        <authorList>
            <consortium name="The Potato Genome Sequencing Consortium"/>
        </authorList>
    </citation>
    <scope>NUCLEOTIDE SEQUENCE [LARGE SCALE GENOMIC DNA]</scope>
    <source>
        <strain evidence="2">cv. DM1-3 516 R44</strain>
    </source>
</reference>
<reference evidence="1" key="2">
    <citation type="submission" date="2015-06" db="UniProtKB">
        <authorList>
            <consortium name="EnsemblPlants"/>
        </authorList>
    </citation>
    <scope>IDENTIFICATION</scope>
    <source>
        <strain evidence="1">DM1-3 516 R44</strain>
    </source>
</reference>
<dbReference type="Proteomes" id="UP000011115">
    <property type="component" value="Unassembled WGS sequence"/>
</dbReference>
<dbReference type="PaxDb" id="4113-PGSC0003DMT400046119"/>
<organism evidence="1 2">
    <name type="scientific">Solanum tuberosum</name>
    <name type="common">Potato</name>
    <dbReference type="NCBI Taxonomy" id="4113"/>
    <lineage>
        <taxon>Eukaryota</taxon>
        <taxon>Viridiplantae</taxon>
        <taxon>Streptophyta</taxon>
        <taxon>Embryophyta</taxon>
        <taxon>Tracheophyta</taxon>
        <taxon>Spermatophyta</taxon>
        <taxon>Magnoliopsida</taxon>
        <taxon>eudicotyledons</taxon>
        <taxon>Gunneridae</taxon>
        <taxon>Pentapetalae</taxon>
        <taxon>asterids</taxon>
        <taxon>lamiids</taxon>
        <taxon>Solanales</taxon>
        <taxon>Solanaceae</taxon>
        <taxon>Solanoideae</taxon>
        <taxon>Solaneae</taxon>
        <taxon>Solanum</taxon>
    </lineage>
</organism>
<dbReference type="HOGENOM" id="CLU_2709621_0_0_1"/>